<dbReference type="GO" id="GO:0016853">
    <property type="term" value="F:isomerase activity"/>
    <property type="evidence" value="ECO:0007669"/>
    <property type="project" value="UniProtKB-KW"/>
</dbReference>
<keyword evidence="2" id="KW-1185">Reference proteome</keyword>
<comment type="caution">
    <text evidence="1">The sequence shown here is derived from an EMBL/GenBank/DDBJ whole genome shotgun (WGS) entry which is preliminary data.</text>
</comment>
<dbReference type="EC" id="5.-.-.-" evidence="1"/>
<evidence type="ECO:0000313" key="1">
    <source>
        <dbReference type="EMBL" id="KFC83216.1"/>
    </source>
</evidence>
<proteinExistence type="predicted"/>
<dbReference type="EMBL" id="JMPJ01000038">
    <property type="protein sequence ID" value="KFC83216.1"/>
    <property type="molecule type" value="Genomic_DNA"/>
</dbReference>
<dbReference type="Pfam" id="PF14552">
    <property type="entry name" value="Tautomerase_2"/>
    <property type="match status" value="1"/>
</dbReference>
<dbReference type="eggNOG" id="COG1942">
    <property type="taxonomic scope" value="Bacteria"/>
</dbReference>
<dbReference type="InterPro" id="IPR037479">
    <property type="entry name" value="Tauto_MSAD"/>
</dbReference>
<dbReference type="PANTHER" id="PTHR38460:SF1">
    <property type="entry name" value="TAUTOMERASE YOLI-RELATED"/>
    <property type="match status" value="1"/>
</dbReference>
<dbReference type="GeneID" id="78379626"/>
<reference evidence="1 2" key="1">
    <citation type="submission" date="2014-05" db="EMBL/GenBank/DDBJ databases">
        <title>ATOL: Assembling a taxonomically balanced genome-scale reconstruction of the evolutionary history of the Enterobacteriaceae.</title>
        <authorList>
            <person name="Plunkett G.III."/>
            <person name="Neeno-Eckwall E.C."/>
            <person name="Glasner J.D."/>
            <person name="Perna N.T."/>
        </authorList>
    </citation>
    <scope>NUCLEOTIDE SEQUENCE [LARGE SCALE GENOMIC DNA]</scope>
    <source>
        <strain evidence="1 2">ATCC 33852</strain>
    </source>
</reference>
<dbReference type="PANTHER" id="PTHR38460">
    <property type="entry name" value="TAUTOMERASE YOLI-RELATED"/>
    <property type="match status" value="1"/>
</dbReference>
<evidence type="ECO:0000313" key="2">
    <source>
        <dbReference type="Proteomes" id="UP000028640"/>
    </source>
</evidence>
<name>A0A085GHM1_EWIA3</name>
<sequence>MPIVRVDIIKNSDSSYIGKIGKIIYQAMRTAINVPDKDNFQILNEHARDHFVYDPEYLGIQRTDQTVIIQITLNEGRTVDQKKALYKTIADQLAQQLSIPKGDVFISLVEVKKENWSFGNGIAQYAE</sequence>
<dbReference type="STRING" id="910964.GEAM_1286"/>
<dbReference type="SUPFAM" id="SSF55331">
    <property type="entry name" value="Tautomerase/MIF"/>
    <property type="match status" value="1"/>
</dbReference>
<organism evidence="1 2">
    <name type="scientific">Ewingella americana (strain ATCC 33852 / DSM 4580 / CCUG 14506 / JCM 5911 / LMG 7869 / NCTC 12157 / CDC 1468-78)</name>
    <dbReference type="NCBI Taxonomy" id="910964"/>
    <lineage>
        <taxon>Bacteria</taxon>
        <taxon>Pseudomonadati</taxon>
        <taxon>Pseudomonadota</taxon>
        <taxon>Gammaproteobacteria</taxon>
        <taxon>Enterobacterales</taxon>
        <taxon>Yersiniaceae</taxon>
        <taxon>Ewingella</taxon>
    </lineage>
</organism>
<accession>A0A085GHM1</accession>
<dbReference type="Proteomes" id="UP000028640">
    <property type="component" value="Unassembled WGS sequence"/>
</dbReference>
<dbReference type="RefSeq" id="WP_034789659.1">
    <property type="nucleotide sequence ID" value="NZ_JMPJ01000038.1"/>
</dbReference>
<dbReference type="Gene3D" id="3.30.429.10">
    <property type="entry name" value="Macrophage Migration Inhibitory Factor"/>
    <property type="match status" value="1"/>
</dbReference>
<dbReference type="InterPro" id="IPR014347">
    <property type="entry name" value="Tautomerase/MIF_sf"/>
</dbReference>
<dbReference type="OrthoDB" id="9804765at2"/>
<keyword evidence="1" id="KW-0413">Isomerase</keyword>
<dbReference type="AlphaFoldDB" id="A0A085GHM1"/>
<gene>
    <name evidence="1" type="ORF">GEAM_1286</name>
</gene>
<protein>
    <submittedName>
        <fullName evidence="1">Putative tautomerase</fullName>
        <ecNumber evidence="1">5.-.-.-</ecNumber>
    </submittedName>
</protein>